<feature type="chain" id="PRO_5040165732" description="Hedgehog protein" evidence="22">
    <location>
        <begin position="27"/>
        <end position="541"/>
    </location>
</feature>
<dbReference type="GO" id="GO:0000139">
    <property type="term" value="C:Golgi membrane"/>
    <property type="evidence" value="ECO:0007669"/>
    <property type="project" value="UniProtKB-SubCell"/>
</dbReference>
<dbReference type="GO" id="GO:0061189">
    <property type="term" value="P:positive regulation of sclerotome development"/>
    <property type="evidence" value="ECO:0007669"/>
    <property type="project" value="Ensembl"/>
</dbReference>
<keyword evidence="12" id="KW-0862">Zinc</keyword>
<evidence type="ECO:0000256" key="16">
    <source>
        <dbReference type="ARBA" id="ARBA00023139"/>
    </source>
</evidence>
<dbReference type="GO" id="GO:0060523">
    <property type="term" value="P:prostate epithelial cord elongation"/>
    <property type="evidence" value="ECO:0007669"/>
    <property type="project" value="Ensembl"/>
</dbReference>
<dbReference type="AlphaFoldDB" id="A0A9L0IV18"/>
<dbReference type="InterPro" id="IPR003586">
    <property type="entry name" value="Hint_dom_C"/>
</dbReference>
<dbReference type="GO" id="GO:0072091">
    <property type="term" value="P:regulation of stem cell proliferation"/>
    <property type="evidence" value="ECO:0007669"/>
    <property type="project" value="Ensembl"/>
</dbReference>
<dbReference type="GO" id="GO:0005886">
    <property type="term" value="C:plasma membrane"/>
    <property type="evidence" value="ECO:0007669"/>
    <property type="project" value="UniProtKB-SubCell"/>
</dbReference>
<dbReference type="GO" id="GO:0048745">
    <property type="term" value="P:smooth muscle tissue development"/>
    <property type="evidence" value="ECO:0007669"/>
    <property type="project" value="Ensembl"/>
</dbReference>
<dbReference type="GO" id="GO:2000063">
    <property type="term" value="P:positive regulation of ureter smooth muscle cell differentiation"/>
    <property type="evidence" value="ECO:0007669"/>
    <property type="project" value="Ensembl"/>
</dbReference>
<dbReference type="GO" id="GO:2001054">
    <property type="term" value="P:negative regulation of mesenchymal cell apoptotic process"/>
    <property type="evidence" value="ECO:0007669"/>
    <property type="project" value="Ensembl"/>
</dbReference>
<dbReference type="GO" id="GO:0021978">
    <property type="term" value="P:telencephalon regionalization"/>
    <property type="evidence" value="ECO:0007669"/>
    <property type="project" value="Ensembl"/>
</dbReference>
<dbReference type="GO" id="GO:0007405">
    <property type="term" value="P:neuroblast proliferation"/>
    <property type="evidence" value="ECO:0007669"/>
    <property type="project" value="Ensembl"/>
</dbReference>
<dbReference type="GO" id="GO:0008233">
    <property type="term" value="F:peptidase activity"/>
    <property type="evidence" value="ECO:0007669"/>
    <property type="project" value="UniProtKB-UniRule"/>
</dbReference>
<dbReference type="GO" id="GO:0043237">
    <property type="term" value="F:laminin-1 binding"/>
    <property type="evidence" value="ECO:0007669"/>
    <property type="project" value="Ensembl"/>
</dbReference>
<dbReference type="GO" id="GO:0002052">
    <property type="term" value="P:positive regulation of neuroblast proliferation"/>
    <property type="evidence" value="ECO:0007669"/>
    <property type="project" value="Ensembl"/>
</dbReference>
<feature type="region of interest" description="Disordered" evidence="21">
    <location>
        <begin position="447"/>
        <end position="496"/>
    </location>
</feature>
<dbReference type="GO" id="GO:0045060">
    <property type="term" value="P:negative thymic T cell selection"/>
    <property type="evidence" value="ECO:0007669"/>
    <property type="project" value="Ensembl"/>
</dbReference>
<dbReference type="GO" id="GO:0021930">
    <property type="term" value="P:cerebellar granule cell precursor proliferation"/>
    <property type="evidence" value="ECO:0007669"/>
    <property type="project" value="Ensembl"/>
</dbReference>
<keyword evidence="14 20" id="KW-0333">Golgi apparatus</keyword>
<evidence type="ECO:0000256" key="14">
    <source>
        <dbReference type="ARBA" id="ARBA00023034"/>
    </source>
</evidence>
<dbReference type="GO" id="GO:0001947">
    <property type="term" value="P:heart looping"/>
    <property type="evidence" value="ECO:0007669"/>
    <property type="project" value="Ensembl"/>
</dbReference>
<dbReference type="GO" id="GO:0021794">
    <property type="term" value="P:thalamus development"/>
    <property type="evidence" value="ECO:0007669"/>
    <property type="project" value="Ensembl"/>
</dbReference>
<dbReference type="PANTHER" id="PTHR11889:SF36">
    <property type="entry name" value="SONIC HEDGEHOG PROTEIN"/>
    <property type="match status" value="1"/>
</dbReference>
<dbReference type="GO" id="GO:0031069">
    <property type="term" value="P:hair follicle morphogenesis"/>
    <property type="evidence" value="ECO:0007669"/>
    <property type="project" value="Ensembl"/>
</dbReference>
<evidence type="ECO:0000256" key="10">
    <source>
        <dbReference type="ARBA" id="ARBA00022813"/>
    </source>
</evidence>
<dbReference type="GO" id="GO:0060458">
    <property type="term" value="P:right lung development"/>
    <property type="evidence" value="ECO:0007669"/>
    <property type="project" value="Ensembl"/>
</dbReference>
<dbReference type="GO" id="GO:0016539">
    <property type="term" value="P:intein-mediated protein splicing"/>
    <property type="evidence" value="ECO:0007669"/>
    <property type="project" value="InterPro"/>
</dbReference>
<dbReference type="SUPFAM" id="SSF51294">
    <property type="entry name" value="Hedgehog/intein (Hint) domain"/>
    <property type="match status" value="1"/>
</dbReference>
<dbReference type="GO" id="GO:0045109">
    <property type="term" value="P:intermediate filament organization"/>
    <property type="evidence" value="ECO:0007669"/>
    <property type="project" value="Ensembl"/>
</dbReference>
<dbReference type="SMART" id="SM00306">
    <property type="entry name" value="HintN"/>
    <property type="match status" value="1"/>
</dbReference>
<dbReference type="GO" id="GO:0046638">
    <property type="term" value="P:positive regulation of alpha-beta T cell differentiation"/>
    <property type="evidence" value="ECO:0007669"/>
    <property type="project" value="Ensembl"/>
</dbReference>
<dbReference type="GO" id="GO:2000358">
    <property type="term" value="P:positive regulation of kidney smooth muscle cell differentiation"/>
    <property type="evidence" value="ECO:0007669"/>
    <property type="project" value="Ensembl"/>
</dbReference>
<protein>
    <recommendedName>
        <fullName evidence="20">Hedgehog protein</fullName>
    </recommendedName>
</protein>
<dbReference type="GO" id="GO:0001570">
    <property type="term" value="P:vasculogenesis"/>
    <property type="evidence" value="ECO:0007669"/>
    <property type="project" value="Ensembl"/>
</dbReference>
<comment type="function">
    <molecule>Protein hedgehog N-product</molecule>
    <text evidence="20">The dually lipidated hedgehog protein N-product is a morphogen which is essential for a variety of patterning events during development.</text>
</comment>
<keyword evidence="9 20" id="KW-0378">Hydrolase</keyword>
<dbReference type="GO" id="GO:0001708">
    <property type="term" value="P:cell fate specification"/>
    <property type="evidence" value="ECO:0007669"/>
    <property type="project" value="Ensembl"/>
</dbReference>
<dbReference type="InterPro" id="IPR001767">
    <property type="entry name" value="Hedgehog_Hint"/>
</dbReference>
<dbReference type="GO" id="GO:1905327">
    <property type="term" value="P:tracheoesophageal septum formation"/>
    <property type="evidence" value="ECO:0007669"/>
    <property type="project" value="Ensembl"/>
</dbReference>
<comment type="function">
    <molecule>Protein hedgehog</molecule>
    <text evidence="20">The C-terminal part of the hedgehog protein precursor displays an autoproteolysis activity that results in the cleavage of the full-length protein into two parts (N-product and C-product). In addition, the C-terminal part displays a cholesterol transferase activity that results by the covalent attachment of a cholesterol moiety to the C-terminal of the newly generated N-product.</text>
</comment>
<proteinExistence type="inferred from homology"/>
<dbReference type="GO" id="GO:0060428">
    <property type="term" value="P:lung epithelium development"/>
    <property type="evidence" value="ECO:0007669"/>
    <property type="project" value="Ensembl"/>
</dbReference>
<dbReference type="GO" id="GO:0042307">
    <property type="term" value="P:positive regulation of protein import into nucleus"/>
    <property type="evidence" value="ECO:0007669"/>
    <property type="project" value="Ensembl"/>
</dbReference>
<feature type="region of interest" description="Disordered" evidence="21">
    <location>
        <begin position="400"/>
        <end position="425"/>
    </location>
</feature>
<dbReference type="GO" id="GO:0060685">
    <property type="term" value="P:regulation of prostatic bud formation"/>
    <property type="evidence" value="ECO:0007669"/>
    <property type="project" value="Ensembl"/>
</dbReference>
<dbReference type="GO" id="GO:0048714">
    <property type="term" value="P:positive regulation of oligodendrocyte differentiation"/>
    <property type="evidence" value="ECO:0007669"/>
    <property type="project" value="Ensembl"/>
</dbReference>
<keyword evidence="10 20" id="KW-0068">Autocatalytic cleavage</keyword>
<comment type="subcellular location">
    <molecule>Sonic hedgehog protein</molecule>
    <subcellularLocation>
        <location evidence="20">Endoplasmic reticulum membrane</location>
    </subcellularLocation>
    <subcellularLocation>
        <location evidence="20">Golgi apparatus membrane</location>
    </subcellularLocation>
</comment>
<dbReference type="GO" id="GO:0060664">
    <property type="term" value="P:epithelial cell proliferation involved in salivary gland morphogenesis"/>
    <property type="evidence" value="ECO:0007669"/>
    <property type="project" value="Ensembl"/>
</dbReference>
<dbReference type="GO" id="GO:0048711">
    <property type="term" value="P:positive regulation of astrocyte differentiation"/>
    <property type="evidence" value="ECO:0007669"/>
    <property type="project" value="Ensembl"/>
</dbReference>
<comment type="subcellular location">
    <molecule>Protein hedgehog N-product</molecule>
    <subcellularLocation>
        <location evidence="20">Cell membrane</location>
        <topology evidence="20">Lipid-anchor</topology>
    </subcellularLocation>
</comment>
<dbReference type="GO" id="GO:0060516">
    <property type="term" value="P:primary prostatic bud elongation"/>
    <property type="evidence" value="ECO:0007669"/>
    <property type="project" value="Ensembl"/>
</dbReference>
<evidence type="ECO:0000256" key="22">
    <source>
        <dbReference type="SAM" id="SignalP"/>
    </source>
</evidence>
<evidence type="ECO:0000259" key="23">
    <source>
        <dbReference type="SMART" id="SM00305"/>
    </source>
</evidence>
<dbReference type="GO" id="GO:0008209">
    <property type="term" value="P:androgen metabolic process"/>
    <property type="evidence" value="ECO:0007669"/>
    <property type="project" value="Ensembl"/>
</dbReference>
<dbReference type="GO" id="GO:0048839">
    <property type="term" value="P:inner ear development"/>
    <property type="evidence" value="ECO:0007669"/>
    <property type="project" value="Ensembl"/>
</dbReference>
<dbReference type="GO" id="GO:0001569">
    <property type="term" value="P:branching involved in blood vessel morphogenesis"/>
    <property type="evidence" value="ECO:0007669"/>
    <property type="project" value="Ensembl"/>
</dbReference>
<comment type="similarity">
    <text evidence="2 20">Belongs to the hedgehog family.</text>
</comment>
<dbReference type="GO" id="GO:0060459">
    <property type="term" value="P:left lung development"/>
    <property type="evidence" value="ECO:0007669"/>
    <property type="project" value="Ensembl"/>
</dbReference>
<dbReference type="Proteomes" id="UP000694387">
    <property type="component" value="Chromosome 2"/>
</dbReference>
<reference evidence="25" key="3">
    <citation type="submission" date="2025-09" db="UniProtKB">
        <authorList>
            <consortium name="Ensembl"/>
        </authorList>
    </citation>
    <scope>IDENTIFICATION</scope>
</reference>
<evidence type="ECO:0000256" key="13">
    <source>
        <dbReference type="ARBA" id="ARBA00022837"/>
    </source>
</evidence>
<dbReference type="GO" id="GO:0033085">
    <property type="term" value="P:negative regulation of T cell differentiation in thymus"/>
    <property type="evidence" value="ECO:0007669"/>
    <property type="project" value="Ensembl"/>
</dbReference>
<dbReference type="PROSITE" id="PS50817">
    <property type="entry name" value="INTEIN_N_TER"/>
    <property type="match status" value="1"/>
</dbReference>
<dbReference type="FunFam" id="3.30.1380.10:FF:000001">
    <property type="entry name" value="Indian hedgehog"/>
    <property type="match status" value="1"/>
</dbReference>
<dbReference type="GO" id="GO:0140853">
    <property type="term" value="F:cholesterol-protein transferase activity"/>
    <property type="evidence" value="ECO:0007669"/>
    <property type="project" value="Ensembl"/>
</dbReference>
<dbReference type="GO" id="GO:0007442">
    <property type="term" value="P:hindgut morphogenesis"/>
    <property type="evidence" value="ECO:0007669"/>
    <property type="project" value="Ensembl"/>
</dbReference>
<dbReference type="GO" id="GO:0043010">
    <property type="term" value="P:camera-type eye development"/>
    <property type="evidence" value="ECO:0007669"/>
    <property type="project" value="Ensembl"/>
</dbReference>
<dbReference type="GO" id="GO:0021940">
    <property type="term" value="P:positive regulation of cerebellar granule cell precursor proliferation"/>
    <property type="evidence" value="ECO:0007669"/>
    <property type="project" value="Ensembl"/>
</dbReference>
<evidence type="ECO:0000256" key="3">
    <source>
        <dbReference type="ARBA" id="ARBA00022473"/>
    </source>
</evidence>
<evidence type="ECO:0000256" key="9">
    <source>
        <dbReference type="ARBA" id="ARBA00022801"/>
    </source>
</evidence>
<comment type="catalytic activity">
    <reaction evidence="19">
        <text>glycyl-L-cysteinyl-[protein] + cholesterol + H(+) = [protein]-C-terminal glycyl cholesterol ester + N-terminal L-cysteinyl-[protein]</text>
        <dbReference type="Rhea" id="RHEA:59504"/>
        <dbReference type="Rhea" id="RHEA-COMP:12707"/>
        <dbReference type="Rhea" id="RHEA-COMP:15369"/>
        <dbReference type="Rhea" id="RHEA-COMP:15374"/>
        <dbReference type="ChEBI" id="CHEBI:15378"/>
        <dbReference type="ChEBI" id="CHEBI:16113"/>
        <dbReference type="ChEBI" id="CHEBI:65250"/>
        <dbReference type="ChEBI" id="CHEBI:143135"/>
        <dbReference type="ChEBI" id="CHEBI:143140"/>
    </reaction>
    <physiologicalReaction direction="left-to-right" evidence="19">
        <dbReference type="Rhea" id="RHEA:59505"/>
    </physiologicalReaction>
</comment>
<evidence type="ECO:0000256" key="17">
    <source>
        <dbReference type="ARBA" id="ARBA00023288"/>
    </source>
</evidence>
<dbReference type="SUPFAM" id="SSF55166">
    <property type="entry name" value="Hedgehog/DD-peptidase"/>
    <property type="match status" value="1"/>
</dbReference>
<dbReference type="GO" id="GO:0045880">
    <property type="term" value="P:positive regulation of smoothened signaling pathway"/>
    <property type="evidence" value="ECO:0007669"/>
    <property type="project" value="Ensembl"/>
</dbReference>
<dbReference type="InterPro" id="IPR006141">
    <property type="entry name" value="Intein_N"/>
</dbReference>
<dbReference type="GO" id="GO:0000122">
    <property type="term" value="P:negative regulation of transcription by RNA polymerase II"/>
    <property type="evidence" value="ECO:0007669"/>
    <property type="project" value="Ensembl"/>
</dbReference>
<dbReference type="GO" id="GO:0014858">
    <property type="term" value="P:positive regulation of skeletal muscle cell proliferation"/>
    <property type="evidence" value="ECO:0007669"/>
    <property type="project" value="Ensembl"/>
</dbReference>
<dbReference type="GO" id="GO:0060439">
    <property type="term" value="P:trachea morphogenesis"/>
    <property type="evidence" value="ECO:0007669"/>
    <property type="project" value="Ensembl"/>
</dbReference>
<dbReference type="GO" id="GO:0031012">
    <property type="term" value="C:extracellular matrix"/>
    <property type="evidence" value="ECO:0007669"/>
    <property type="project" value="Ensembl"/>
</dbReference>
<dbReference type="GO" id="GO:0090162">
    <property type="term" value="P:establishment of epithelial cell polarity"/>
    <property type="evidence" value="ECO:0007669"/>
    <property type="project" value="Ensembl"/>
</dbReference>
<dbReference type="GO" id="GO:0045445">
    <property type="term" value="P:myoblast differentiation"/>
    <property type="evidence" value="ECO:0007669"/>
    <property type="project" value="Ensembl"/>
</dbReference>
<dbReference type="GO" id="GO:0048645">
    <property type="term" value="P:animal organ formation"/>
    <property type="evidence" value="ECO:0007669"/>
    <property type="project" value="Ensembl"/>
</dbReference>
<evidence type="ECO:0000256" key="8">
    <source>
        <dbReference type="ARBA" id="ARBA00022729"/>
    </source>
</evidence>
<keyword evidence="3 20" id="KW-0217">Developmental protein</keyword>
<dbReference type="GO" id="GO:0006897">
    <property type="term" value="P:endocytosis"/>
    <property type="evidence" value="ECO:0007669"/>
    <property type="project" value="Ensembl"/>
</dbReference>
<dbReference type="GO" id="GO:0090370">
    <property type="term" value="P:negative regulation of cholesterol efflux"/>
    <property type="evidence" value="ECO:0007669"/>
    <property type="project" value="Ensembl"/>
</dbReference>
<dbReference type="GO" id="GO:0007411">
    <property type="term" value="P:axon guidance"/>
    <property type="evidence" value="ECO:0007669"/>
    <property type="project" value="Ensembl"/>
</dbReference>
<keyword evidence="8 20" id="KW-0732">Signal</keyword>
<dbReference type="GO" id="GO:0005789">
    <property type="term" value="C:endoplasmic reticulum membrane"/>
    <property type="evidence" value="ECO:0007669"/>
    <property type="project" value="UniProtKB-SubCell"/>
</dbReference>
<dbReference type="GO" id="GO:0042733">
    <property type="term" value="P:embryonic digit morphogenesis"/>
    <property type="evidence" value="ECO:0007669"/>
    <property type="project" value="Ensembl"/>
</dbReference>
<dbReference type="GO" id="GO:0060445">
    <property type="term" value="P:branching involved in salivary gland morphogenesis"/>
    <property type="evidence" value="ECO:0007669"/>
    <property type="project" value="Ensembl"/>
</dbReference>
<keyword evidence="17" id="KW-0449">Lipoprotein</keyword>
<dbReference type="GO" id="GO:0046632">
    <property type="term" value="P:alpha-beta T cell differentiation"/>
    <property type="evidence" value="ECO:0007669"/>
    <property type="project" value="Ensembl"/>
</dbReference>
<dbReference type="GO" id="GO:0048706">
    <property type="term" value="P:embryonic skeletal system development"/>
    <property type="evidence" value="ECO:0007669"/>
    <property type="project" value="Ensembl"/>
</dbReference>
<reference evidence="25 26" key="1">
    <citation type="journal article" date="2020" name="Nat. Commun.">
        <title>Donkey genomes provide new insights into domestication and selection for coat color.</title>
        <authorList>
            <person name="Wang"/>
            <person name="C."/>
            <person name="Li"/>
            <person name="H."/>
            <person name="Guo"/>
            <person name="Y."/>
            <person name="Huang"/>
            <person name="J."/>
            <person name="Sun"/>
            <person name="Y."/>
            <person name="Min"/>
            <person name="J."/>
            <person name="Wang"/>
            <person name="J."/>
            <person name="Fang"/>
            <person name="X."/>
            <person name="Zhao"/>
            <person name="Z."/>
            <person name="Wang"/>
            <person name="S."/>
            <person name="Zhang"/>
            <person name="Y."/>
            <person name="Liu"/>
            <person name="Q."/>
            <person name="Jiang"/>
            <person name="Q."/>
            <person name="Wang"/>
            <person name="X."/>
            <person name="Guo"/>
            <person name="Y."/>
            <person name="Yang"/>
            <person name="C."/>
            <person name="Wang"/>
            <person name="Y."/>
            <person name="Tian"/>
            <person name="F."/>
            <person name="Zhuang"/>
            <person name="G."/>
            <person name="Fan"/>
            <person name="Y."/>
            <person name="Gao"/>
            <person name="Q."/>
            <person name="Li"/>
            <person name="Y."/>
            <person name="Ju"/>
            <person name="Z."/>
            <person name="Li"/>
            <person name="J."/>
            <person name="Li"/>
            <person name="R."/>
            <person name="Hou"/>
            <person name="M."/>
            <person name="Yang"/>
            <person name="G."/>
            <person name="Liu"/>
            <person name="G."/>
            <person name="Liu"/>
            <person name="W."/>
            <person name="Guo"/>
            <person name="J."/>
            <person name="Pan"/>
            <person name="S."/>
            <person name="Fan"/>
            <person name="G."/>
            <person name="Zhang"/>
            <person name="W."/>
            <person name="Zhang"/>
            <person name="R."/>
            <person name="Yu"/>
            <person name="J."/>
            <person name="Zhang"/>
            <person name="X."/>
            <person name="Yin"/>
            <person name="Q."/>
            <person name="Ji"/>
            <person name="C."/>
            <person name="Jin"/>
            <person name="Y."/>
            <person name="Yue"/>
            <person name="G."/>
            <person name="Liu"/>
            <person name="M."/>
            <person name="Xu"/>
            <person name="J."/>
            <person name="Liu"/>
            <person name="S."/>
            <person name="Jordana"/>
            <person name="J."/>
            <person name="Noce"/>
            <person name="A."/>
            <person name="Amills"/>
            <person name="M."/>
            <person name="Wu"/>
            <person name="D.D."/>
            <person name="Li"/>
            <person name="S."/>
            <person name="Zhou"/>
            <person name="X. and Zhong"/>
            <person name="J."/>
        </authorList>
    </citation>
    <scope>NUCLEOTIDE SEQUENCE [LARGE SCALE GENOMIC DNA]</scope>
</reference>
<keyword evidence="5 20" id="KW-0645">Protease</keyword>
<dbReference type="GO" id="GO:0034244">
    <property type="term" value="P:negative regulation of transcription elongation by RNA polymerase II"/>
    <property type="evidence" value="ECO:0007669"/>
    <property type="project" value="Ensembl"/>
</dbReference>
<dbReference type="GO" id="GO:0033089">
    <property type="term" value="P:positive regulation of T cell differentiation in thymus"/>
    <property type="evidence" value="ECO:0007669"/>
    <property type="project" value="Ensembl"/>
</dbReference>
<dbReference type="GO" id="GO:0072136">
    <property type="term" value="P:metanephric mesenchymal cell proliferation involved in metanephros development"/>
    <property type="evidence" value="ECO:0007669"/>
    <property type="project" value="Ensembl"/>
</dbReference>
<dbReference type="GO" id="GO:0060783">
    <property type="term" value="P:mesenchymal smoothened signaling pathway involved in prostate gland development"/>
    <property type="evidence" value="ECO:0007669"/>
    <property type="project" value="Ensembl"/>
</dbReference>
<dbReference type="GO" id="GO:0036484">
    <property type="term" value="P:trunk neural crest cell migration"/>
    <property type="evidence" value="ECO:0007669"/>
    <property type="project" value="Ensembl"/>
</dbReference>
<dbReference type="InterPro" id="IPR009045">
    <property type="entry name" value="Zn_M74/Hedgehog-like"/>
</dbReference>
<dbReference type="GO" id="GO:0042481">
    <property type="term" value="P:regulation of odontogenesis"/>
    <property type="evidence" value="ECO:0007669"/>
    <property type="project" value="Ensembl"/>
</dbReference>
<evidence type="ECO:0000259" key="24">
    <source>
        <dbReference type="SMART" id="SM00306"/>
    </source>
</evidence>
<dbReference type="GO" id="GO:0030177">
    <property type="term" value="P:positive regulation of Wnt signaling pathway"/>
    <property type="evidence" value="ECO:0007669"/>
    <property type="project" value="Ensembl"/>
</dbReference>
<dbReference type="InterPro" id="IPR001657">
    <property type="entry name" value="Hedgehog"/>
</dbReference>
<dbReference type="GO" id="GO:0045059">
    <property type="term" value="P:positive thymic T cell selection"/>
    <property type="evidence" value="ECO:0007669"/>
    <property type="project" value="Ensembl"/>
</dbReference>
<dbReference type="GO" id="GO:0014003">
    <property type="term" value="P:oligodendrocyte development"/>
    <property type="evidence" value="ECO:0007669"/>
    <property type="project" value="Ensembl"/>
</dbReference>
<dbReference type="InterPro" id="IPR000320">
    <property type="entry name" value="Hedgehog_signalling_dom"/>
</dbReference>
<dbReference type="GO" id="GO:0030336">
    <property type="term" value="P:negative regulation of cell migration"/>
    <property type="evidence" value="ECO:0007669"/>
    <property type="project" value="Ensembl"/>
</dbReference>
<dbReference type="GO" id="GO:0042130">
    <property type="term" value="P:negative regulation of T cell proliferation"/>
    <property type="evidence" value="ECO:0007669"/>
    <property type="project" value="Ensembl"/>
</dbReference>
<comment type="subcellular location">
    <subcellularLocation>
        <location evidence="1">Endoplasmic reticulum membrane</location>
    </subcellularLocation>
</comment>
<dbReference type="Ensembl" id="ENSEAST00005066642.1">
    <property type="protein sequence ID" value="ENSEASP00005044826.1"/>
    <property type="gene ID" value="ENSEASG00005034632.1"/>
</dbReference>
<reference evidence="25" key="2">
    <citation type="submission" date="2025-08" db="UniProtKB">
        <authorList>
            <consortium name="Ensembl"/>
        </authorList>
    </citation>
    <scope>IDENTIFICATION</scope>
</reference>
<dbReference type="GO" id="GO:0060020">
    <property type="term" value="P:Bergmann glial cell differentiation"/>
    <property type="evidence" value="ECO:0007669"/>
    <property type="project" value="Ensembl"/>
</dbReference>
<dbReference type="GO" id="GO:0048538">
    <property type="term" value="P:thymus development"/>
    <property type="evidence" value="ECO:0007669"/>
    <property type="project" value="Ensembl"/>
</dbReference>
<dbReference type="GO" id="GO:0045944">
    <property type="term" value="P:positive regulation of transcription by RNA polymerase II"/>
    <property type="evidence" value="ECO:0007669"/>
    <property type="project" value="Ensembl"/>
</dbReference>
<dbReference type="GO" id="GO:0072089">
    <property type="term" value="P:stem cell proliferation"/>
    <property type="evidence" value="ECO:0007669"/>
    <property type="project" value="Ensembl"/>
</dbReference>
<evidence type="ECO:0000256" key="18">
    <source>
        <dbReference type="ARBA" id="ARBA00034131"/>
    </source>
</evidence>
<dbReference type="Pfam" id="PF01079">
    <property type="entry name" value="Hint"/>
    <property type="match status" value="1"/>
</dbReference>
<evidence type="ECO:0000256" key="2">
    <source>
        <dbReference type="ARBA" id="ARBA00010649"/>
    </source>
</evidence>
<dbReference type="GO" id="GO:0051781">
    <property type="term" value="P:positive regulation of cell division"/>
    <property type="evidence" value="ECO:0007669"/>
    <property type="project" value="Ensembl"/>
</dbReference>
<dbReference type="GO" id="GO:0048859">
    <property type="term" value="P:formation of anatomical boundary"/>
    <property type="evidence" value="ECO:0007669"/>
    <property type="project" value="Ensembl"/>
</dbReference>
<dbReference type="GO" id="GO:0010629">
    <property type="term" value="P:negative regulation of gene expression"/>
    <property type="evidence" value="ECO:0007669"/>
    <property type="project" value="Ensembl"/>
</dbReference>
<dbReference type="GO" id="GO:0002320">
    <property type="term" value="P:lymphoid progenitor cell differentiation"/>
    <property type="evidence" value="ECO:0007669"/>
    <property type="project" value="Ensembl"/>
</dbReference>
<evidence type="ECO:0000256" key="7">
    <source>
        <dbReference type="ARBA" id="ARBA00022723"/>
    </source>
</evidence>
<gene>
    <name evidence="25" type="primary">SHH</name>
</gene>
<keyword evidence="4 20" id="KW-1003">Cell membrane</keyword>
<dbReference type="GO" id="GO:0007596">
    <property type="term" value="P:blood coagulation"/>
    <property type="evidence" value="ECO:0007669"/>
    <property type="project" value="Ensembl"/>
</dbReference>
<dbReference type="GO" id="GO:2000357">
    <property type="term" value="P:negative regulation of kidney smooth muscle cell differentiation"/>
    <property type="evidence" value="ECO:0007669"/>
    <property type="project" value="Ensembl"/>
</dbReference>
<dbReference type="GO" id="GO:0060251">
    <property type="term" value="P:regulation of glial cell proliferation"/>
    <property type="evidence" value="ECO:0007669"/>
    <property type="project" value="Ensembl"/>
</dbReference>
<dbReference type="GO" id="GO:0060174">
    <property type="term" value="P:limb bud formation"/>
    <property type="evidence" value="ECO:0007669"/>
    <property type="project" value="Ensembl"/>
</dbReference>
<dbReference type="GO" id="GO:0060484">
    <property type="term" value="P:lung-associated mesenchyme development"/>
    <property type="evidence" value="ECO:0007669"/>
    <property type="project" value="Ensembl"/>
</dbReference>
<dbReference type="CDD" id="cd00081">
    <property type="entry name" value="Hint"/>
    <property type="match status" value="1"/>
</dbReference>
<dbReference type="Gene3D" id="2.170.16.10">
    <property type="entry name" value="Hedgehog/Intein (Hint) domain"/>
    <property type="match status" value="1"/>
</dbReference>
<dbReference type="GO" id="GO:0097152">
    <property type="term" value="P:mesenchymal cell apoptotic process"/>
    <property type="evidence" value="ECO:0007669"/>
    <property type="project" value="Ensembl"/>
</dbReference>
<dbReference type="GO" id="GO:0032435">
    <property type="term" value="P:negative regulation of proteasomal ubiquitin-dependent protein catabolic process"/>
    <property type="evidence" value="ECO:0007669"/>
    <property type="project" value="Ensembl"/>
</dbReference>
<keyword evidence="6" id="KW-0808">Transferase</keyword>
<dbReference type="GO" id="GO:0009949">
    <property type="term" value="P:polarity specification of anterior/posterior axis"/>
    <property type="evidence" value="ECO:0007669"/>
    <property type="project" value="Ensembl"/>
</dbReference>
<dbReference type="GO" id="GO:0060447">
    <property type="term" value="P:bud outgrowth involved in lung branching"/>
    <property type="evidence" value="ECO:0007669"/>
    <property type="project" value="Ensembl"/>
</dbReference>
<evidence type="ECO:0000256" key="11">
    <source>
        <dbReference type="ARBA" id="ARBA00022824"/>
    </source>
</evidence>
<dbReference type="GO" id="GO:0060769">
    <property type="term" value="P:positive regulation of epithelial cell proliferation involved in prostate gland development"/>
    <property type="evidence" value="ECO:0007669"/>
    <property type="project" value="Ensembl"/>
</dbReference>
<dbReference type="GO" id="GO:0030878">
    <property type="term" value="P:thyroid gland development"/>
    <property type="evidence" value="ECO:0007669"/>
    <property type="project" value="Ensembl"/>
</dbReference>
<dbReference type="GO" id="GO:0035115">
    <property type="term" value="P:embryonic forelimb morphogenesis"/>
    <property type="evidence" value="ECO:0007669"/>
    <property type="project" value="Ensembl"/>
</dbReference>
<dbReference type="GO" id="GO:0007398">
    <property type="term" value="P:ectoderm development"/>
    <property type="evidence" value="ECO:0007669"/>
    <property type="project" value="Ensembl"/>
</dbReference>
<dbReference type="GO" id="GO:0048557">
    <property type="term" value="P:embryonic digestive tract morphogenesis"/>
    <property type="evidence" value="ECO:0007669"/>
    <property type="project" value="Ensembl"/>
</dbReference>
<dbReference type="GO" id="GO:0005615">
    <property type="term" value="C:extracellular space"/>
    <property type="evidence" value="ECO:0007669"/>
    <property type="project" value="Ensembl"/>
</dbReference>
<evidence type="ECO:0000256" key="5">
    <source>
        <dbReference type="ARBA" id="ARBA00022670"/>
    </source>
</evidence>
<accession>A0A9L0IV18</accession>
<dbReference type="GO" id="GO:0051155">
    <property type="term" value="P:positive regulation of striated muscle cell differentiation"/>
    <property type="evidence" value="ECO:0007669"/>
    <property type="project" value="Ensembl"/>
</dbReference>
<evidence type="ECO:0000256" key="4">
    <source>
        <dbReference type="ARBA" id="ARBA00022475"/>
    </source>
</evidence>
<dbReference type="GO" id="GO:0090090">
    <property type="term" value="P:negative regulation of canonical Wnt signaling pathway"/>
    <property type="evidence" value="ECO:0007669"/>
    <property type="project" value="Ensembl"/>
</dbReference>
<dbReference type="GO" id="GO:0042475">
    <property type="term" value="P:odontogenesis of dentin-containing tooth"/>
    <property type="evidence" value="ECO:0007669"/>
    <property type="project" value="Ensembl"/>
</dbReference>
<dbReference type="GO" id="GO:0061053">
    <property type="term" value="P:somite development"/>
    <property type="evidence" value="ECO:0007669"/>
    <property type="project" value="Ensembl"/>
</dbReference>
<dbReference type="GO" id="GO:0021904">
    <property type="term" value="P:dorsal/ventral neural tube patterning"/>
    <property type="evidence" value="ECO:0007669"/>
    <property type="project" value="Ensembl"/>
</dbReference>
<name>A0A9L0IV18_EQUAS</name>
<dbReference type="GO" id="GO:2000729">
    <property type="term" value="P:positive regulation of mesenchymal cell proliferation involved in ureter development"/>
    <property type="evidence" value="ECO:0007669"/>
    <property type="project" value="Ensembl"/>
</dbReference>
<dbReference type="GO" id="GO:0009986">
    <property type="term" value="C:cell surface"/>
    <property type="evidence" value="ECO:0007669"/>
    <property type="project" value="Ensembl"/>
</dbReference>
<evidence type="ECO:0000256" key="15">
    <source>
        <dbReference type="ARBA" id="ARBA00023136"/>
    </source>
</evidence>
<evidence type="ECO:0000313" key="25">
    <source>
        <dbReference type="Ensembl" id="ENSEASP00005044826.1"/>
    </source>
</evidence>
<dbReference type="GeneTree" id="ENSGT00940000159119"/>
<dbReference type="GO" id="GO:0033092">
    <property type="term" value="P:positive regulation of immature T cell proliferation in thymus"/>
    <property type="evidence" value="ECO:0007669"/>
    <property type="project" value="Ensembl"/>
</dbReference>
<dbReference type="GO" id="GO:0060070">
    <property type="term" value="P:canonical Wnt signaling pathway"/>
    <property type="evidence" value="ECO:0007669"/>
    <property type="project" value="Ensembl"/>
</dbReference>
<evidence type="ECO:0000256" key="12">
    <source>
        <dbReference type="ARBA" id="ARBA00022833"/>
    </source>
</evidence>
<dbReference type="GO" id="GO:0010628">
    <property type="term" value="P:positive regulation of gene expression"/>
    <property type="evidence" value="ECO:0007669"/>
    <property type="project" value="Ensembl"/>
</dbReference>
<comment type="subunit">
    <text evidence="18">Multimer.</text>
</comment>
<dbReference type="GO" id="GO:0071285">
    <property type="term" value="P:cellular response to lithium ion"/>
    <property type="evidence" value="ECO:0007669"/>
    <property type="project" value="Ensembl"/>
</dbReference>
<keyword evidence="11 20" id="KW-0256">Endoplasmic reticulum</keyword>
<keyword evidence="7" id="KW-0479">Metal-binding</keyword>
<feature type="domain" description="Hint" evidence="23">
    <location>
        <begin position="327"/>
        <end position="372"/>
    </location>
</feature>
<dbReference type="GO" id="GO:0001658">
    <property type="term" value="P:branching involved in ureteric bud morphogenesis"/>
    <property type="evidence" value="ECO:0007669"/>
    <property type="project" value="Ensembl"/>
</dbReference>
<evidence type="ECO:0000256" key="20">
    <source>
        <dbReference type="RuleBase" id="RU280812"/>
    </source>
</evidence>
<dbReference type="GO" id="GO:0060463">
    <property type="term" value="P:lung lobe morphogenesis"/>
    <property type="evidence" value="ECO:0007669"/>
    <property type="project" value="Ensembl"/>
</dbReference>
<dbReference type="GO" id="GO:0005509">
    <property type="term" value="F:calcium ion binding"/>
    <property type="evidence" value="ECO:0007669"/>
    <property type="project" value="Ensembl"/>
</dbReference>
<keyword evidence="13" id="KW-0106">Calcium</keyword>
<keyword evidence="26" id="KW-1185">Reference proteome</keyword>
<dbReference type="GO" id="GO:0060782">
    <property type="term" value="P:regulation of mesenchymal cell proliferation involved in prostate gland development"/>
    <property type="evidence" value="ECO:0007669"/>
    <property type="project" value="Ensembl"/>
</dbReference>
<dbReference type="GO" id="GO:0035116">
    <property type="term" value="P:embryonic hindlimb morphogenesis"/>
    <property type="evidence" value="ECO:0007669"/>
    <property type="project" value="Ensembl"/>
</dbReference>
<dbReference type="GO" id="GO:0098528">
    <property type="term" value="P:skeletal muscle fiber differentiation"/>
    <property type="evidence" value="ECO:0007669"/>
    <property type="project" value="Ensembl"/>
</dbReference>
<dbReference type="GO" id="GO:0021513">
    <property type="term" value="P:spinal cord dorsal/ventral patterning"/>
    <property type="evidence" value="ECO:0007669"/>
    <property type="project" value="Ensembl"/>
</dbReference>
<dbReference type="GO" id="GO:0060021">
    <property type="term" value="P:roof of mouth development"/>
    <property type="evidence" value="ECO:0007669"/>
    <property type="project" value="Ensembl"/>
</dbReference>
<evidence type="ECO:0000256" key="6">
    <source>
        <dbReference type="ARBA" id="ARBA00022679"/>
    </source>
</evidence>
<dbReference type="PANTHER" id="PTHR11889">
    <property type="entry name" value="HEDGEHOG"/>
    <property type="match status" value="1"/>
</dbReference>
<dbReference type="InterPro" id="IPR036844">
    <property type="entry name" value="Hint_dom_sf"/>
</dbReference>
<dbReference type="GO" id="GO:1904339">
    <property type="term" value="P:negative regulation of dopaminergic neuron differentiation"/>
    <property type="evidence" value="ECO:0007669"/>
    <property type="project" value="Ensembl"/>
</dbReference>
<evidence type="ECO:0000313" key="26">
    <source>
        <dbReference type="Proteomes" id="UP000694387"/>
    </source>
</evidence>
<dbReference type="GO" id="GO:0048663">
    <property type="term" value="P:neuron fate commitment"/>
    <property type="evidence" value="ECO:0007669"/>
    <property type="project" value="Ensembl"/>
</dbReference>
<dbReference type="PRINTS" id="PR00632">
    <property type="entry name" value="SONICHHOG"/>
</dbReference>
<dbReference type="GO" id="GO:0060840">
    <property type="term" value="P:artery development"/>
    <property type="evidence" value="ECO:0007669"/>
    <property type="project" value="Ensembl"/>
</dbReference>
<dbReference type="GO" id="GO:0048617">
    <property type="term" value="P:embryonic foregut morphogenesis"/>
    <property type="evidence" value="ECO:0007669"/>
    <property type="project" value="Ensembl"/>
</dbReference>
<feature type="signal peptide" evidence="22">
    <location>
        <begin position="1"/>
        <end position="26"/>
    </location>
</feature>
<dbReference type="GO" id="GO:0006606">
    <property type="term" value="P:protein import into nucleus"/>
    <property type="evidence" value="ECO:0007669"/>
    <property type="project" value="Ensembl"/>
</dbReference>
<dbReference type="GO" id="GO:0003140">
    <property type="term" value="P:determination of left/right asymmetry in lateral mesoderm"/>
    <property type="evidence" value="ECO:0007669"/>
    <property type="project" value="Ensembl"/>
</dbReference>
<evidence type="ECO:0000256" key="21">
    <source>
        <dbReference type="SAM" id="MobiDB-lite"/>
    </source>
</evidence>
<dbReference type="GO" id="GO:0043369">
    <property type="term" value="P:CD4-positive or CD8-positive, alpha-beta T cell lineage commitment"/>
    <property type="evidence" value="ECO:0007669"/>
    <property type="project" value="Ensembl"/>
</dbReference>
<dbReference type="SMART" id="SM00305">
    <property type="entry name" value="HintC"/>
    <property type="match status" value="1"/>
</dbReference>
<dbReference type="GO" id="GO:0014856">
    <property type="term" value="P:skeletal muscle cell proliferation"/>
    <property type="evidence" value="ECO:0007669"/>
    <property type="project" value="Ensembl"/>
</dbReference>
<dbReference type="InterPro" id="IPR003587">
    <property type="entry name" value="Hint_dom_N"/>
</dbReference>
<evidence type="ECO:0000256" key="1">
    <source>
        <dbReference type="ARBA" id="ARBA00004586"/>
    </source>
</evidence>
<dbReference type="GO" id="GO:0008270">
    <property type="term" value="F:zinc ion binding"/>
    <property type="evidence" value="ECO:0007669"/>
    <property type="project" value="Ensembl"/>
</dbReference>
<dbReference type="GO" id="GO:0097264">
    <property type="term" value="P:self proteolysis"/>
    <property type="evidence" value="ECO:0007669"/>
    <property type="project" value="Ensembl"/>
</dbReference>
<dbReference type="InterPro" id="IPR050387">
    <property type="entry name" value="Hedgehog_Signaling"/>
</dbReference>
<sequence>MDEMLLLARCLLVVLVSSLLMCSGLACGPGRGFGKRRHPKKLTPLAYKQFIPNVAEKTLGASGRYEGKISRNSERFKELTPNYNPDIIFKDEENTGADRLMTQRCKDKLNALAISVMNQWPGVKLRVTEGWDEDGHHSEESLHYEGRAVDITTSDRDRSKYGMLARLAVEAGFDWVYYESKAHIHCSVKAENSVAAKSGGCFPGSATVHLERGGTKLVKDLRPGDRVLAADDQGRLLYSDFLTFLDRDDGAKKVFYVIETREPRERLLLTAAHLLFVAPHNDSAAGEPGAPWSAGSPPGARPGRRALFASRVRPGQRVYVVAERGGDRRLLPAAVHSVTLREEATGAYAPLTAQGTILINRVLASCYAVIEEHGWAHWAFAPFRLAHALLAALAPARTDRGGDGDGGGGGRVPPPAPGAPGAADAPGAGGCPLVLAAALPNRHLAVGQRSAAPARHGGQVQLKAGPEGAGRGAGRRGARAGRGAQQRDTAKDARTKRARNETLIIILIKNNNNKVGRSKVDSKETKTPGSSVAVFSLYIYF</sequence>
<dbReference type="GO" id="GO:0048643">
    <property type="term" value="P:positive regulation of skeletal muscle tissue development"/>
    <property type="evidence" value="ECO:0007669"/>
    <property type="project" value="Ensembl"/>
</dbReference>
<dbReference type="GO" id="GO:0005113">
    <property type="term" value="F:patched binding"/>
    <property type="evidence" value="ECO:0007669"/>
    <property type="project" value="Ensembl"/>
</dbReference>
<dbReference type="Gene3D" id="3.30.1380.10">
    <property type="match status" value="1"/>
</dbReference>
<dbReference type="GO" id="GO:0045121">
    <property type="term" value="C:membrane raft"/>
    <property type="evidence" value="ECO:0007669"/>
    <property type="project" value="Ensembl"/>
</dbReference>
<evidence type="ECO:0000256" key="19">
    <source>
        <dbReference type="ARBA" id="ARBA00048589"/>
    </source>
</evidence>
<dbReference type="GO" id="GO:0060916">
    <property type="term" value="P:mesenchymal cell proliferation involved in lung development"/>
    <property type="evidence" value="ECO:0007669"/>
    <property type="project" value="Ensembl"/>
</dbReference>
<dbReference type="GO" id="GO:0021522">
    <property type="term" value="P:spinal cord motor neuron differentiation"/>
    <property type="evidence" value="ECO:0007669"/>
    <property type="project" value="Ensembl"/>
</dbReference>
<feature type="domain" description="Hint" evidence="24">
    <location>
        <begin position="199"/>
        <end position="322"/>
    </location>
</feature>
<dbReference type="GO" id="GO:0002076">
    <property type="term" value="P:osteoblast development"/>
    <property type="evidence" value="ECO:0007669"/>
    <property type="project" value="Ensembl"/>
</dbReference>
<dbReference type="GO" id="GO:0060662">
    <property type="term" value="P:salivary gland cavitation"/>
    <property type="evidence" value="ECO:0007669"/>
    <property type="project" value="Ensembl"/>
</dbReference>
<dbReference type="GO" id="GO:0005539">
    <property type="term" value="F:glycosaminoglycan binding"/>
    <property type="evidence" value="ECO:0007669"/>
    <property type="project" value="Ensembl"/>
</dbReference>
<dbReference type="GO" id="GO:0072205">
    <property type="term" value="P:metanephric collecting duct development"/>
    <property type="evidence" value="ECO:0007669"/>
    <property type="project" value="Ensembl"/>
</dbReference>
<organism evidence="25 26">
    <name type="scientific">Equus asinus</name>
    <name type="common">Donkey</name>
    <name type="synonym">Equus africanus asinus</name>
    <dbReference type="NCBI Taxonomy" id="9793"/>
    <lineage>
        <taxon>Eukaryota</taxon>
        <taxon>Metazoa</taxon>
        <taxon>Chordata</taxon>
        <taxon>Craniata</taxon>
        <taxon>Vertebrata</taxon>
        <taxon>Euteleostomi</taxon>
        <taxon>Mammalia</taxon>
        <taxon>Eutheria</taxon>
        <taxon>Laurasiatheria</taxon>
        <taxon>Perissodactyla</taxon>
        <taxon>Equidae</taxon>
        <taxon>Equus</taxon>
    </lineage>
</organism>
<dbReference type="GO" id="GO:0097190">
    <property type="term" value="P:apoptotic signaling pathway"/>
    <property type="evidence" value="ECO:0007669"/>
    <property type="project" value="Ensembl"/>
</dbReference>
<dbReference type="FunFam" id="2.170.16.10:FF:000001">
    <property type="entry name" value="Indian hedgehog"/>
    <property type="match status" value="1"/>
</dbReference>
<dbReference type="GO" id="GO:0016540">
    <property type="term" value="P:protein autoprocessing"/>
    <property type="evidence" value="ECO:0007669"/>
    <property type="project" value="InterPro"/>
</dbReference>
<dbReference type="GO" id="GO:0060767">
    <property type="term" value="P:epithelial cell proliferation involved in prostate gland development"/>
    <property type="evidence" value="ECO:0007669"/>
    <property type="project" value="Ensembl"/>
</dbReference>
<dbReference type="GO" id="GO:2000062">
    <property type="term" value="P:negative regulation of ureter smooth muscle cell differentiation"/>
    <property type="evidence" value="ECO:0007669"/>
    <property type="project" value="Ensembl"/>
</dbReference>
<dbReference type="GO" id="GO:0042098">
    <property type="term" value="P:T cell proliferation"/>
    <property type="evidence" value="ECO:0007669"/>
    <property type="project" value="Ensembl"/>
</dbReference>
<dbReference type="Pfam" id="PF01085">
    <property type="entry name" value="HH_signal"/>
    <property type="match status" value="1"/>
</dbReference>
<dbReference type="GO" id="GO:0030539">
    <property type="term" value="P:male genitalia development"/>
    <property type="evidence" value="ECO:0007669"/>
    <property type="project" value="Ensembl"/>
</dbReference>
<keyword evidence="15 20" id="KW-0472">Membrane</keyword>
<dbReference type="GO" id="GO:0031016">
    <property type="term" value="P:pancreas development"/>
    <property type="evidence" value="ECO:0007669"/>
    <property type="project" value="Ensembl"/>
</dbReference>
<dbReference type="GO" id="GO:0046639">
    <property type="term" value="P:negative regulation of alpha-beta T cell differentiation"/>
    <property type="evidence" value="ECO:0007669"/>
    <property type="project" value="Ensembl"/>
</dbReference>
<keyword evidence="16" id="KW-0564">Palmitate</keyword>
<dbReference type="GO" id="GO:0030901">
    <property type="term" value="P:midbrain development"/>
    <property type="evidence" value="ECO:0007669"/>
    <property type="project" value="Ensembl"/>
</dbReference>